<comment type="pathway">
    <text evidence="2">Cofactor biosynthesis; biotin biosynthesis; biotin from 7,8-diaminononanoate: step 1/2.</text>
</comment>
<dbReference type="Gene3D" id="3.40.50.300">
    <property type="entry name" value="P-loop containing nucleotide triphosphate hydrolases"/>
    <property type="match status" value="1"/>
</dbReference>
<comment type="subunit">
    <text evidence="2">Homodimer.</text>
</comment>
<sequence>MTQMFFVTGTDTGVGKTAVTCALVRTLIQSGCRARAVKPIESGCAMDAAGELQPADALAHRRAAGLEHLPLERFIRYRLAEPLAPAVAAERAGVTIELEACLELVQSAAAETDVLLVEGAGGLLVPLAGTAGTGYQTVADFIARLGCPTLVVARARLGTLNHVLLTWNELHRRGLPCVGVILNDTDAEAGPEREDNARVLRAFGVPLLAELPYGMTHLEPYQLEPYLSDARRYLTGNPPP</sequence>
<dbReference type="HAMAP" id="MF_00336">
    <property type="entry name" value="BioD"/>
    <property type="match status" value="1"/>
</dbReference>
<dbReference type="InterPro" id="IPR004472">
    <property type="entry name" value="DTB_synth_BioD"/>
</dbReference>
<comment type="catalytic activity">
    <reaction evidence="2">
        <text>(7R,8S)-7,8-diammoniononanoate + CO2 + ATP = (4R,5S)-dethiobiotin + ADP + phosphate + 3 H(+)</text>
        <dbReference type="Rhea" id="RHEA:15805"/>
        <dbReference type="ChEBI" id="CHEBI:15378"/>
        <dbReference type="ChEBI" id="CHEBI:16526"/>
        <dbReference type="ChEBI" id="CHEBI:30616"/>
        <dbReference type="ChEBI" id="CHEBI:43474"/>
        <dbReference type="ChEBI" id="CHEBI:149469"/>
        <dbReference type="ChEBI" id="CHEBI:149473"/>
        <dbReference type="ChEBI" id="CHEBI:456216"/>
        <dbReference type="EC" id="6.3.3.3"/>
    </reaction>
</comment>
<accession>A0ABX8B057</accession>
<feature type="binding site" evidence="2">
    <location>
        <begin position="183"/>
        <end position="184"/>
    </location>
    <ligand>
        <name>ATP</name>
        <dbReference type="ChEBI" id="CHEBI:30616"/>
    </ligand>
</feature>
<reference evidence="3 4" key="1">
    <citation type="submission" date="2021-03" db="EMBL/GenBank/DDBJ databases">
        <title>Genomic and phenotypic characterization of Chloracidobacterium isolates provides evidence for multiple species.</title>
        <authorList>
            <person name="Saini M.K."/>
            <person name="Costas A.M.G."/>
            <person name="Tank M."/>
            <person name="Bryant D.A."/>
        </authorList>
    </citation>
    <scope>NUCLEOTIDE SEQUENCE [LARGE SCALE GENOMIC DNA]</scope>
    <source>
        <strain evidence="3 4">N</strain>
    </source>
</reference>
<dbReference type="SUPFAM" id="SSF52540">
    <property type="entry name" value="P-loop containing nucleoside triphosphate hydrolases"/>
    <property type="match status" value="1"/>
</dbReference>
<dbReference type="PIRSF" id="PIRSF006755">
    <property type="entry name" value="DTB_synth"/>
    <property type="match status" value="1"/>
</dbReference>
<feature type="binding site" evidence="2">
    <location>
        <begin position="212"/>
        <end position="214"/>
    </location>
    <ligand>
        <name>ATP</name>
        <dbReference type="ChEBI" id="CHEBI:30616"/>
    </ligand>
</feature>
<dbReference type="InterPro" id="IPR027417">
    <property type="entry name" value="P-loop_NTPase"/>
</dbReference>
<feature type="binding site" evidence="2">
    <location>
        <position position="56"/>
    </location>
    <ligand>
        <name>ATP</name>
        <dbReference type="ChEBI" id="CHEBI:30616"/>
    </ligand>
</feature>
<name>A0ABX8B057_9BACT</name>
<organism evidence="3 4">
    <name type="scientific">Chloracidobacterium sp. N</name>
    <dbReference type="NCBI Taxonomy" id="2821540"/>
    <lineage>
        <taxon>Bacteria</taxon>
        <taxon>Pseudomonadati</taxon>
        <taxon>Acidobacteriota</taxon>
        <taxon>Terriglobia</taxon>
        <taxon>Terriglobales</taxon>
        <taxon>Acidobacteriaceae</taxon>
        <taxon>Chloracidobacterium</taxon>
        <taxon>Chloracidobacterium aggregatum</taxon>
    </lineage>
</organism>
<proteinExistence type="inferred from homology"/>
<evidence type="ECO:0000313" key="4">
    <source>
        <dbReference type="Proteomes" id="UP000677668"/>
    </source>
</evidence>
<feature type="binding site" evidence="2">
    <location>
        <position position="42"/>
    </location>
    <ligand>
        <name>substrate</name>
    </ligand>
</feature>
<dbReference type="PANTHER" id="PTHR43210">
    <property type="entry name" value="DETHIOBIOTIN SYNTHETASE"/>
    <property type="match status" value="1"/>
</dbReference>
<keyword evidence="4" id="KW-1185">Reference proteome</keyword>
<comment type="subcellular location">
    <subcellularLocation>
        <location evidence="2">Cytoplasm</location>
    </subcellularLocation>
</comment>
<evidence type="ECO:0000256" key="2">
    <source>
        <dbReference type="HAMAP-Rule" id="MF_00336"/>
    </source>
</evidence>
<keyword evidence="2 3" id="KW-0436">Ligase</keyword>
<dbReference type="PANTHER" id="PTHR43210:SF5">
    <property type="entry name" value="DETHIOBIOTIN SYNTHETASE"/>
    <property type="match status" value="1"/>
</dbReference>
<keyword evidence="1 2" id="KW-0093">Biotin biosynthesis</keyword>
<comment type="cofactor">
    <cofactor evidence="2">
        <name>Mg(2+)</name>
        <dbReference type="ChEBI" id="CHEBI:18420"/>
    </cofactor>
</comment>
<comment type="similarity">
    <text evidence="2">Belongs to the dethiobiotin synthetase family.</text>
</comment>
<feature type="active site" evidence="2">
    <location>
        <position position="38"/>
    </location>
</feature>
<feature type="binding site" evidence="2">
    <location>
        <position position="17"/>
    </location>
    <ligand>
        <name>Mg(2+)</name>
        <dbReference type="ChEBI" id="CHEBI:18420"/>
    </ligand>
</feature>
<protein>
    <recommendedName>
        <fullName evidence="2">ATP-dependent dethiobiotin synthetase BioD</fullName>
        <ecNumber evidence="2">6.3.3.3</ecNumber>
    </recommendedName>
    <alternativeName>
        <fullName evidence="2">DTB synthetase</fullName>
        <shortName evidence="2">DTBS</shortName>
    </alternativeName>
    <alternativeName>
        <fullName evidence="2">Dethiobiotin synthase</fullName>
    </alternativeName>
</protein>
<evidence type="ECO:0000256" key="1">
    <source>
        <dbReference type="ARBA" id="ARBA00022756"/>
    </source>
</evidence>
<feature type="binding site" evidence="2">
    <location>
        <begin position="118"/>
        <end position="121"/>
    </location>
    <ligand>
        <name>ATP</name>
        <dbReference type="ChEBI" id="CHEBI:30616"/>
    </ligand>
</feature>
<dbReference type="Pfam" id="PF13500">
    <property type="entry name" value="AAA_26"/>
    <property type="match status" value="1"/>
</dbReference>
<keyword evidence="2" id="KW-0479">Metal-binding</keyword>
<comment type="function">
    <text evidence="2">Catalyzes a mechanistically unusual reaction, the ATP-dependent insertion of CO2 between the N7 and N8 nitrogen atoms of 7,8-diaminopelargonic acid (DAPA, also called 7,8-diammoniononanoate) to form a ureido ring.</text>
</comment>
<evidence type="ECO:0000313" key="3">
    <source>
        <dbReference type="EMBL" id="QUV94339.1"/>
    </source>
</evidence>
<dbReference type="GO" id="GO:0004141">
    <property type="term" value="F:dethiobiotin synthase activity"/>
    <property type="evidence" value="ECO:0007669"/>
    <property type="project" value="UniProtKB-EC"/>
</dbReference>
<dbReference type="CDD" id="cd03109">
    <property type="entry name" value="DTBS"/>
    <property type="match status" value="1"/>
</dbReference>
<feature type="binding site" evidence="2">
    <location>
        <position position="118"/>
    </location>
    <ligand>
        <name>Mg(2+)</name>
        <dbReference type="ChEBI" id="CHEBI:18420"/>
    </ligand>
</feature>
<dbReference type="EC" id="6.3.3.3" evidence="2"/>
<comment type="caution">
    <text evidence="2">Lacks conserved residue(s) required for the propagation of feature annotation.</text>
</comment>
<keyword evidence="2" id="KW-0460">Magnesium</keyword>
<dbReference type="EMBL" id="CP072642">
    <property type="protein sequence ID" value="QUV94339.1"/>
    <property type="molecule type" value="Genomic_DNA"/>
</dbReference>
<keyword evidence="2" id="KW-0547">Nucleotide-binding</keyword>
<gene>
    <name evidence="2 3" type="primary">bioD</name>
    <name evidence="3" type="ORF">J8C05_02510</name>
</gene>
<dbReference type="Proteomes" id="UP000677668">
    <property type="component" value="Chromosome 1"/>
</dbReference>
<keyword evidence="2" id="KW-0963">Cytoplasm</keyword>
<dbReference type="RefSeq" id="WP_211422640.1">
    <property type="nucleotide sequence ID" value="NZ_CP072642.1"/>
</dbReference>
<dbReference type="NCBIfam" id="TIGR00347">
    <property type="entry name" value="bioD"/>
    <property type="match status" value="1"/>
</dbReference>
<feature type="binding site" evidence="2">
    <location>
        <position position="56"/>
    </location>
    <ligand>
        <name>Mg(2+)</name>
        <dbReference type="ChEBI" id="CHEBI:18420"/>
    </ligand>
</feature>
<keyword evidence="2" id="KW-0067">ATP-binding</keyword>